<keyword evidence="1" id="KW-0805">Transcription regulation</keyword>
<evidence type="ECO:0000259" key="3">
    <source>
        <dbReference type="PROSITE" id="PS01124"/>
    </source>
</evidence>
<keyword evidence="2" id="KW-0804">Transcription</keyword>
<evidence type="ECO:0000256" key="2">
    <source>
        <dbReference type="ARBA" id="ARBA00023163"/>
    </source>
</evidence>
<dbReference type="SUPFAM" id="SSF46689">
    <property type="entry name" value="Homeodomain-like"/>
    <property type="match status" value="1"/>
</dbReference>
<dbReference type="InterPro" id="IPR002818">
    <property type="entry name" value="DJ-1/PfpI"/>
</dbReference>
<dbReference type="Gene3D" id="3.40.50.880">
    <property type="match status" value="1"/>
</dbReference>
<dbReference type="Gene3D" id="1.10.10.60">
    <property type="entry name" value="Homeodomain-like"/>
    <property type="match status" value="1"/>
</dbReference>
<keyword evidence="5" id="KW-1185">Reference proteome</keyword>
<protein>
    <submittedName>
        <fullName evidence="4">HTH-type transcriptional regulator CdhR</fullName>
    </submittedName>
</protein>
<name>A0ABQ6LSM4_9RHOB</name>
<dbReference type="SMART" id="SM00342">
    <property type="entry name" value="HTH_ARAC"/>
    <property type="match status" value="1"/>
</dbReference>
<comment type="caution">
    <text evidence="4">The sequence shown here is derived from an EMBL/GenBank/DDBJ whole genome shotgun (WGS) entry which is preliminary data.</text>
</comment>
<gene>
    <name evidence="4" type="primary">cdhR_2</name>
    <name evidence="4" type="ORF">LNKW23_42880</name>
</gene>
<dbReference type="InterPro" id="IPR052158">
    <property type="entry name" value="INH-QAR"/>
</dbReference>
<accession>A0ABQ6LSM4</accession>
<proteinExistence type="predicted"/>
<reference evidence="4 5" key="1">
    <citation type="submission" date="2023-04" db="EMBL/GenBank/DDBJ databases">
        <title>Marinoamorphus aggregata gen. nov., sp. Nov., isolate from tissue of brittle star Ophioplocus japonicus.</title>
        <authorList>
            <person name="Kawano K."/>
            <person name="Sawayama S."/>
            <person name="Nakagawa S."/>
        </authorList>
    </citation>
    <scope>NUCLEOTIDE SEQUENCE [LARGE SCALE GENOMIC DNA]</scope>
    <source>
        <strain evidence="4 5">NKW23</strain>
    </source>
</reference>
<evidence type="ECO:0000256" key="1">
    <source>
        <dbReference type="ARBA" id="ARBA00023015"/>
    </source>
</evidence>
<dbReference type="Pfam" id="PF12833">
    <property type="entry name" value="HTH_18"/>
    <property type="match status" value="1"/>
</dbReference>
<dbReference type="InterPro" id="IPR029062">
    <property type="entry name" value="Class_I_gatase-like"/>
</dbReference>
<dbReference type="InterPro" id="IPR009057">
    <property type="entry name" value="Homeodomain-like_sf"/>
</dbReference>
<dbReference type="PANTHER" id="PTHR43130:SF3">
    <property type="entry name" value="HTH-TYPE TRANSCRIPTIONAL REGULATOR RV1931C"/>
    <property type="match status" value="1"/>
</dbReference>
<dbReference type="InterPro" id="IPR018060">
    <property type="entry name" value="HTH_AraC"/>
</dbReference>
<organism evidence="4 5">
    <name type="scientific">Paralimibaculum aggregatum</name>
    <dbReference type="NCBI Taxonomy" id="3036245"/>
    <lineage>
        <taxon>Bacteria</taxon>
        <taxon>Pseudomonadati</taxon>
        <taxon>Pseudomonadota</taxon>
        <taxon>Alphaproteobacteria</taxon>
        <taxon>Rhodobacterales</taxon>
        <taxon>Paracoccaceae</taxon>
        <taxon>Paralimibaculum</taxon>
    </lineage>
</organism>
<sequence length="353" mass="39517">MKNHAGRQTMTEAIDKTGLIPAGARVPPRLRRIGICISANMSLSSALLACEPLRSVNRFYQQPAYALVFIGPERAPVRSGIGIEVAPTHTFDDDDELDMVVVVAAYDQPAAYKKALHRFLRRHARRGVDLCGVDFGAILMAEAGLLDGHRATTHWEVMPAVVDRFPRVEFCDDVFVIDGKRLTCGGHLSCNDLFLAVVEQQQGAKIARFVAADIIYGSARPGETRQSNPLSWDPTIRNPHLRHAVDLMEENIEAPLPVPEIARETGVSLRQLQLLSQQHFGQTLSSRYLDIRLDAARHLLMYGEMPITEIVAATGFTSASTFSRAFRRRFRTTAREYRKAFVSRMARPYFTER</sequence>
<evidence type="ECO:0000313" key="5">
    <source>
        <dbReference type="Proteomes" id="UP001239909"/>
    </source>
</evidence>
<evidence type="ECO:0000313" key="4">
    <source>
        <dbReference type="EMBL" id="GMG85072.1"/>
    </source>
</evidence>
<dbReference type="Proteomes" id="UP001239909">
    <property type="component" value="Unassembled WGS sequence"/>
</dbReference>
<dbReference type="SUPFAM" id="SSF52317">
    <property type="entry name" value="Class I glutamine amidotransferase-like"/>
    <property type="match status" value="1"/>
</dbReference>
<feature type="domain" description="HTH araC/xylS-type" evidence="3">
    <location>
        <begin position="242"/>
        <end position="340"/>
    </location>
</feature>
<dbReference type="RefSeq" id="WP_285674310.1">
    <property type="nucleotide sequence ID" value="NZ_BSYI01000050.1"/>
</dbReference>
<dbReference type="PROSITE" id="PS01124">
    <property type="entry name" value="HTH_ARAC_FAMILY_2"/>
    <property type="match status" value="1"/>
</dbReference>
<dbReference type="EMBL" id="BSYI01000050">
    <property type="protein sequence ID" value="GMG85072.1"/>
    <property type="molecule type" value="Genomic_DNA"/>
</dbReference>
<dbReference type="PANTHER" id="PTHR43130">
    <property type="entry name" value="ARAC-FAMILY TRANSCRIPTIONAL REGULATOR"/>
    <property type="match status" value="1"/>
</dbReference>
<dbReference type="Pfam" id="PF01965">
    <property type="entry name" value="DJ-1_PfpI"/>
    <property type="match status" value="1"/>
</dbReference>
<dbReference type="CDD" id="cd03136">
    <property type="entry name" value="GATase1_AraC_ArgR_like"/>
    <property type="match status" value="1"/>
</dbReference>